<dbReference type="OrthoDB" id="75274at2759"/>
<evidence type="ECO:0000313" key="4">
    <source>
        <dbReference type="Proteomes" id="UP000030762"/>
    </source>
</evidence>
<dbReference type="VEuPathDB" id="FungiDB:SDRG_08691"/>
<dbReference type="OMA" id="CECLRRC"/>
<sequence length="120" mass="13160">MDASGSTTFFAALHDSDDVLVLLVICASAVVGLAIVLCFVSRFCVCLGDCCECLRRCLCQPKKPHAARVSLFVHQQRRSVRDVDADFMEPFLGPPAYEQPYDELSPPSYRNLPSAPPLSP</sequence>
<evidence type="ECO:0000256" key="1">
    <source>
        <dbReference type="SAM" id="MobiDB-lite"/>
    </source>
</evidence>
<organism evidence="3 4">
    <name type="scientific">Saprolegnia diclina (strain VS20)</name>
    <dbReference type="NCBI Taxonomy" id="1156394"/>
    <lineage>
        <taxon>Eukaryota</taxon>
        <taxon>Sar</taxon>
        <taxon>Stramenopiles</taxon>
        <taxon>Oomycota</taxon>
        <taxon>Saprolegniomycetes</taxon>
        <taxon>Saprolegniales</taxon>
        <taxon>Saprolegniaceae</taxon>
        <taxon>Saprolegnia</taxon>
    </lineage>
</organism>
<keyword evidence="2" id="KW-1133">Transmembrane helix</keyword>
<keyword evidence="2" id="KW-0472">Membrane</keyword>
<dbReference type="InParanoid" id="T0RMN0"/>
<dbReference type="AlphaFoldDB" id="T0RMN0"/>
<gene>
    <name evidence="3" type="ORF">SDRG_08691</name>
</gene>
<dbReference type="RefSeq" id="XP_008612806.1">
    <property type="nucleotide sequence ID" value="XM_008614584.1"/>
</dbReference>
<keyword evidence="2" id="KW-0812">Transmembrane</keyword>
<keyword evidence="4" id="KW-1185">Reference proteome</keyword>
<evidence type="ECO:0000256" key="2">
    <source>
        <dbReference type="SAM" id="Phobius"/>
    </source>
</evidence>
<dbReference type="Proteomes" id="UP000030762">
    <property type="component" value="Unassembled WGS sequence"/>
</dbReference>
<feature type="transmembrane region" description="Helical" evidence="2">
    <location>
        <begin position="20"/>
        <end position="40"/>
    </location>
</feature>
<feature type="region of interest" description="Disordered" evidence="1">
    <location>
        <begin position="94"/>
        <end position="120"/>
    </location>
</feature>
<dbReference type="GeneID" id="19949418"/>
<name>T0RMN0_SAPDV</name>
<protein>
    <submittedName>
        <fullName evidence="3">Uncharacterized protein</fullName>
    </submittedName>
</protein>
<evidence type="ECO:0000313" key="3">
    <source>
        <dbReference type="EMBL" id="EQC33583.1"/>
    </source>
</evidence>
<reference evidence="3 4" key="1">
    <citation type="submission" date="2012-04" db="EMBL/GenBank/DDBJ databases">
        <title>The Genome Sequence of Saprolegnia declina VS20.</title>
        <authorList>
            <consortium name="The Broad Institute Genome Sequencing Platform"/>
            <person name="Russ C."/>
            <person name="Nusbaum C."/>
            <person name="Tyler B."/>
            <person name="van West P."/>
            <person name="Dieguez-Uribeondo J."/>
            <person name="de Bruijn I."/>
            <person name="Tripathy S."/>
            <person name="Jiang R."/>
            <person name="Young S.K."/>
            <person name="Zeng Q."/>
            <person name="Gargeya S."/>
            <person name="Fitzgerald M."/>
            <person name="Haas B."/>
            <person name="Abouelleil A."/>
            <person name="Alvarado L."/>
            <person name="Arachchi H.M."/>
            <person name="Berlin A."/>
            <person name="Chapman S.B."/>
            <person name="Goldberg J."/>
            <person name="Griggs A."/>
            <person name="Gujja S."/>
            <person name="Hansen M."/>
            <person name="Howarth C."/>
            <person name="Imamovic A."/>
            <person name="Larimer J."/>
            <person name="McCowen C."/>
            <person name="Montmayeur A."/>
            <person name="Murphy C."/>
            <person name="Neiman D."/>
            <person name="Pearson M."/>
            <person name="Priest M."/>
            <person name="Roberts A."/>
            <person name="Saif S."/>
            <person name="Shea T."/>
            <person name="Sisk P."/>
            <person name="Sykes S."/>
            <person name="Wortman J."/>
            <person name="Nusbaum C."/>
            <person name="Birren B."/>
        </authorList>
    </citation>
    <scope>NUCLEOTIDE SEQUENCE [LARGE SCALE GENOMIC DNA]</scope>
    <source>
        <strain evidence="3 4">VS20</strain>
    </source>
</reference>
<accession>T0RMN0</accession>
<dbReference type="EMBL" id="JH767158">
    <property type="protein sequence ID" value="EQC33583.1"/>
    <property type="molecule type" value="Genomic_DNA"/>
</dbReference>
<proteinExistence type="predicted"/>